<dbReference type="InterPro" id="IPR005502">
    <property type="entry name" value="Ribosyl_crysJ1"/>
</dbReference>
<dbReference type="SUPFAM" id="SSF101478">
    <property type="entry name" value="ADP-ribosylglycohydrolase"/>
    <property type="match status" value="1"/>
</dbReference>
<dbReference type="PANTHER" id="PTHR16222:SF34">
    <property type="entry name" value="ADP-RIBOSYLGLYCOHYDROLASE"/>
    <property type="match status" value="1"/>
</dbReference>
<dbReference type="AlphaFoldDB" id="A0A7S2E5B2"/>
<dbReference type="PANTHER" id="PTHR16222">
    <property type="entry name" value="ADP-RIBOSYLGLYCOHYDROLASE"/>
    <property type="match status" value="1"/>
</dbReference>
<dbReference type="EMBL" id="HBGN01004359">
    <property type="protein sequence ID" value="CAD9316485.1"/>
    <property type="molecule type" value="Transcribed_RNA"/>
</dbReference>
<accession>A0A7S2E5B2</accession>
<sequence length="444" mass="49071">MRRSYNLRRRNRRPILSVCMKLSLVAITLLVILNFSIPGIAFRSTSHSINTKDTPLAMATTTSTAILESRLRAALWGLFSGDALASPTHWYYGGARQIQGDYGRDGITTYTKPVTNLYGSILNKSNTNGGGRGSFTKRGGISIIGDVINHGKRPLWDPKKSIHYHATLQKGENTLEAQLVRVLMKSIVENDGKFSKKHFLQAYVAFMTTPDSHNDTYASTCHRMFFANRIFEKREWEDCPDNDEHNVDAIDALVFPTVVALASVASSMTTSNADVMEIKEKARSDSASCVSVTRRSDLMESVSMAWSDVVYDALTANDDEGMFQSLQTLMTNSLGIKRAPQRNGRDEMSACYISQSLPSAVDMIAKYSTSPDRKNDVWTGLIANANVGGENVHRGCILGAILGARAGMDSIPKEKLVDGLYDKETLEQEIDDFVEAVLGKKRQE</sequence>
<gene>
    <name evidence="1" type="ORF">DBRI1063_LOCUS2892</name>
</gene>
<dbReference type="Pfam" id="PF03747">
    <property type="entry name" value="ADP_ribosyl_GH"/>
    <property type="match status" value="1"/>
</dbReference>
<dbReference type="Gene3D" id="1.10.4080.10">
    <property type="entry name" value="ADP-ribosylation/Crystallin J1"/>
    <property type="match status" value="1"/>
</dbReference>
<dbReference type="InterPro" id="IPR036705">
    <property type="entry name" value="Ribosyl_crysJ1_sf"/>
</dbReference>
<evidence type="ECO:0000313" key="1">
    <source>
        <dbReference type="EMBL" id="CAD9316485.1"/>
    </source>
</evidence>
<protein>
    <recommendedName>
        <fullName evidence="2">ADP-ribosylglycohydrolase</fullName>
    </recommendedName>
</protein>
<organism evidence="1">
    <name type="scientific">Ditylum brightwellii</name>
    <dbReference type="NCBI Taxonomy" id="49249"/>
    <lineage>
        <taxon>Eukaryota</taxon>
        <taxon>Sar</taxon>
        <taxon>Stramenopiles</taxon>
        <taxon>Ochrophyta</taxon>
        <taxon>Bacillariophyta</taxon>
        <taxon>Mediophyceae</taxon>
        <taxon>Lithodesmiophycidae</taxon>
        <taxon>Lithodesmiales</taxon>
        <taxon>Lithodesmiaceae</taxon>
        <taxon>Ditylum</taxon>
    </lineage>
</organism>
<proteinExistence type="predicted"/>
<reference evidence="1" key="1">
    <citation type="submission" date="2021-01" db="EMBL/GenBank/DDBJ databases">
        <authorList>
            <person name="Corre E."/>
            <person name="Pelletier E."/>
            <person name="Niang G."/>
            <person name="Scheremetjew M."/>
            <person name="Finn R."/>
            <person name="Kale V."/>
            <person name="Holt S."/>
            <person name="Cochrane G."/>
            <person name="Meng A."/>
            <person name="Brown T."/>
            <person name="Cohen L."/>
        </authorList>
    </citation>
    <scope>NUCLEOTIDE SEQUENCE</scope>
    <source>
        <strain evidence="1">Pop2</strain>
    </source>
</reference>
<evidence type="ECO:0008006" key="2">
    <source>
        <dbReference type="Google" id="ProtNLM"/>
    </source>
</evidence>
<dbReference type="InterPro" id="IPR050792">
    <property type="entry name" value="ADP-ribosylglycohydrolase"/>
</dbReference>
<name>A0A7S2E5B2_9STRA</name>